<dbReference type="PRINTS" id="PR00413">
    <property type="entry name" value="HADHALOGNASE"/>
</dbReference>
<dbReference type="EMBL" id="FTOO01000001">
    <property type="protein sequence ID" value="SIS52952.1"/>
    <property type="molecule type" value="Genomic_DNA"/>
</dbReference>
<protein>
    <submittedName>
        <fullName evidence="1">Putative hydrolase of the HAD superfamily</fullName>
    </submittedName>
</protein>
<dbReference type="InterPro" id="IPR006439">
    <property type="entry name" value="HAD-SF_hydro_IA"/>
</dbReference>
<dbReference type="Proteomes" id="UP000186156">
    <property type="component" value="Unassembled WGS sequence"/>
</dbReference>
<name>A0A1N7JUB5_9BACL</name>
<dbReference type="SFLD" id="SFLDG01129">
    <property type="entry name" value="C1.5:_HAD__Beta-PGM__Phosphata"/>
    <property type="match status" value="1"/>
</dbReference>
<dbReference type="Gene3D" id="1.10.150.240">
    <property type="entry name" value="Putative phosphatase, domain 2"/>
    <property type="match status" value="1"/>
</dbReference>
<dbReference type="AlphaFoldDB" id="A0A1N7JUB5"/>
<dbReference type="InterPro" id="IPR023214">
    <property type="entry name" value="HAD_sf"/>
</dbReference>
<sequence length="218" mass="24159">MKAVIFDFDGTLLDTERAWWEAYSALYRRHGRQFPSHLYAKTVGTTNDAFDPIQHLCEAETNLKPGDAAREVEAAHRELLEGEPLRPGVRASLEELHRLGIAIGLATSSHRAYVEPFLVQHRIRDFFAVVATADDVEQVKPHPALYQLACQRLGVAPRNALAVEDSPNGAQAAIAAGLHVLCVPNALTQQMAFPDGCHFRRSLEGLDWEMLIASLLKD</sequence>
<dbReference type="PANTHER" id="PTHR18901">
    <property type="entry name" value="2-DEOXYGLUCOSE-6-PHOSPHATE PHOSPHATASE 2"/>
    <property type="match status" value="1"/>
</dbReference>
<dbReference type="OrthoDB" id="9797743at2"/>
<reference evidence="2" key="1">
    <citation type="submission" date="2017-01" db="EMBL/GenBank/DDBJ databases">
        <authorList>
            <person name="Varghese N."/>
            <person name="Submissions S."/>
        </authorList>
    </citation>
    <scope>NUCLEOTIDE SEQUENCE [LARGE SCALE GENOMIC DNA]</scope>
    <source>
        <strain evidence="2">DSM 16176</strain>
    </source>
</reference>
<dbReference type="RefSeq" id="WP_076344135.1">
    <property type="nucleotide sequence ID" value="NZ_FTOO01000001.1"/>
</dbReference>
<gene>
    <name evidence="1" type="ORF">SAMN05421799_101186</name>
</gene>
<dbReference type="Pfam" id="PF13419">
    <property type="entry name" value="HAD_2"/>
    <property type="match status" value="1"/>
</dbReference>
<accession>A0A1N7JUB5</accession>
<keyword evidence="1" id="KW-0378">Hydrolase</keyword>
<dbReference type="Gene3D" id="3.40.50.1000">
    <property type="entry name" value="HAD superfamily/HAD-like"/>
    <property type="match status" value="1"/>
</dbReference>
<proteinExistence type="predicted"/>
<evidence type="ECO:0000313" key="1">
    <source>
        <dbReference type="EMBL" id="SIS52952.1"/>
    </source>
</evidence>
<dbReference type="InterPro" id="IPR023198">
    <property type="entry name" value="PGP-like_dom2"/>
</dbReference>
<keyword evidence="2" id="KW-1185">Reference proteome</keyword>
<dbReference type="InterPro" id="IPR036412">
    <property type="entry name" value="HAD-like_sf"/>
</dbReference>
<dbReference type="NCBIfam" id="TIGR01509">
    <property type="entry name" value="HAD-SF-IA-v3"/>
    <property type="match status" value="1"/>
</dbReference>
<dbReference type="PANTHER" id="PTHR18901:SF38">
    <property type="entry name" value="PSEUDOURIDINE-5'-PHOSPHATASE"/>
    <property type="match status" value="1"/>
</dbReference>
<dbReference type="SUPFAM" id="SSF56784">
    <property type="entry name" value="HAD-like"/>
    <property type="match status" value="1"/>
</dbReference>
<dbReference type="SFLD" id="SFLDS00003">
    <property type="entry name" value="Haloacid_Dehalogenase"/>
    <property type="match status" value="1"/>
</dbReference>
<dbReference type="InterPro" id="IPR041492">
    <property type="entry name" value="HAD_2"/>
</dbReference>
<dbReference type="GO" id="GO:0016787">
    <property type="term" value="F:hydrolase activity"/>
    <property type="evidence" value="ECO:0007669"/>
    <property type="project" value="UniProtKB-KW"/>
</dbReference>
<dbReference type="STRING" id="252246.SAMN05421799_101186"/>
<evidence type="ECO:0000313" key="2">
    <source>
        <dbReference type="Proteomes" id="UP000186156"/>
    </source>
</evidence>
<organism evidence="1 2">
    <name type="scientific">Alicyclobacillus vulcanalis</name>
    <dbReference type="NCBI Taxonomy" id="252246"/>
    <lineage>
        <taxon>Bacteria</taxon>
        <taxon>Bacillati</taxon>
        <taxon>Bacillota</taxon>
        <taxon>Bacilli</taxon>
        <taxon>Bacillales</taxon>
        <taxon>Alicyclobacillaceae</taxon>
        <taxon>Alicyclobacillus</taxon>
    </lineage>
</organism>